<protein>
    <submittedName>
        <fullName evidence="2">Uncharacterized protein</fullName>
    </submittedName>
</protein>
<proteinExistence type="predicted"/>
<accession>A0ABR9SBE1</accession>
<evidence type="ECO:0000313" key="2">
    <source>
        <dbReference type="EMBL" id="MBE7939668.1"/>
    </source>
</evidence>
<keyword evidence="3" id="KW-1185">Reference proteome</keyword>
<comment type="caution">
    <text evidence="2">The sequence shown here is derived from an EMBL/GenBank/DDBJ whole genome shotgun (WGS) entry which is preliminary data.</text>
</comment>
<evidence type="ECO:0000256" key="1">
    <source>
        <dbReference type="SAM" id="MobiDB-lite"/>
    </source>
</evidence>
<feature type="compositionally biased region" description="Polar residues" evidence="1">
    <location>
        <begin position="1"/>
        <end position="16"/>
    </location>
</feature>
<feature type="region of interest" description="Disordered" evidence="1">
    <location>
        <begin position="1"/>
        <end position="70"/>
    </location>
</feature>
<sequence length="255" mass="27787">MKPHSQPSQGTSSNFGTPHPLHRAIQTVASPDALTPDFFQSKPSATNQAAPVPRPDWRHAPRGTTPSPLQRLLGRPVVLRSELTQRDYDRLRTHAMRMVPQIGCEDLDALFMDLIADEDVLWALFRPTPKTVFSMGRTEIVQYLPFDRAIKAAGRAQKSGVLHPHERAAAWVVGFAWAIGAFAAACPCLKESRTSATLRAALLAEPLKQPRRRNSPLASTLGAALGCEGGDECDPGQVSRIAAAARTANLDSRMR</sequence>
<name>A0ABR9SBE1_9BURK</name>
<reference evidence="2 3" key="1">
    <citation type="submission" date="2020-10" db="EMBL/GenBank/DDBJ databases">
        <title>Draft genome of Ramlibacter aquaticus LMG 30558.</title>
        <authorList>
            <person name="Props R."/>
        </authorList>
    </citation>
    <scope>NUCLEOTIDE SEQUENCE [LARGE SCALE GENOMIC DNA]</scope>
    <source>
        <strain evidence="2 3">LMG 30558</strain>
    </source>
</reference>
<dbReference type="EMBL" id="JADDOJ010000009">
    <property type="protein sequence ID" value="MBE7939668.1"/>
    <property type="molecule type" value="Genomic_DNA"/>
</dbReference>
<dbReference type="RefSeq" id="WP_193779219.1">
    <property type="nucleotide sequence ID" value="NZ_JADDOJ010000009.1"/>
</dbReference>
<evidence type="ECO:0000313" key="3">
    <source>
        <dbReference type="Proteomes" id="UP000715965"/>
    </source>
</evidence>
<gene>
    <name evidence="2" type="ORF">IM725_03655</name>
</gene>
<organism evidence="2 3">
    <name type="scientific">Ramlibacter aquaticus</name>
    <dbReference type="NCBI Taxonomy" id="2780094"/>
    <lineage>
        <taxon>Bacteria</taxon>
        <taxon>Pseudomonadati</taxon>
        <taxon>Pseudomonadota</taxon>
        <taxon>Betaproteobacteria</taxon>
        <taxon>Burkholderiales</taxon>
        <taxon>Comamonadaceae</taxon>
        <taxon>Ramlibacter</taxon>
    </lineage>
</organism>
<dbReference type="Proteomes" id="UP000715965">
    <property type="component" value="Unassembled WGS sequence"/>
</dbReference>